<evidence type="ECO:0000256" key="11">
    <source>
        <dbReference type="ARBA" id="ARBA00036971"/>
    </source>
</evidence>
<evidence type="ECO:0000313" key="14">
    <source>
        <dbReference type="Proteomes" id="UP000515140"/>
    </source>
</evidence>
<keyword evidence="6" id="KW-0479">Metal-binding</keyword>
<evidence type="ECO:0000313" key="19">
    <source>
        <dbReference type="RefSeq" id="XP_020862324.1"/>
    </source>
</evidence>
<evidence type="ECO:0000313" key="15">
    <source>
        <dbReference type="RefSeq" id="XP_020862320.1"/>
    </source>
</evidence>
<comment type="similarity">
    <text evidence="4">Belongs to the metallo-beta-lactamase superfamily. Glyoxalase II family.</text>
</comment>
<keyword evidence="7" id="KW-0378">Hydrolase</keyword>
<dbReference type="InterPro" id="IPR017782">
    <property type="entry name" value="Hydroxyacylglutathione_Hdrlase"/>
</dbReference>
<dbReference type="GO" id="GO:0006749">
    <property type="term" value="P:glutathione metabolic process"/>
    <property type="evidence" value="ECO:0007669"/>
    <property type="project" value="UniProtKB-ARBA"/>
</dbReference>
<dbReference type="NCBIfam" id="TIGR03413">
    <property type="entry name" value="GSH_gloB"/>
    <property type="match status" value="1"/>
</dbReference>
<dbReference type="GO" id="GO:0019243">
    <property type="term" value="P:methylglyoxal catabolic process to D-lactate via S-lactoyl-glutathione"/>
    <property type="evidence" value="ECO:0007669"/>
    <property type="project" value="InterPro"/>
</dbReference>
<dbReference type="RefSeq" id="XP_020862320.1">
    <property type="nucleotide sequence ID" value="XM_021006661.1"/>
</dbReference>
<evidence type="ECO:0000313" key="20">
    <source>
        <dbReference type="RefSeq" id="XP_020862325.1"/>
    </source>
</evidence>
<dbReference type="CTD" id="84264"/>
<dbReference type="GO" id="GO:0004416">
    <property type="term" value="F:hydroxyacylglutathione hydrolase activity"/>
    <property type="evidence" value="ECO:0007669"/>
    <property type="project" value="UniProtKB-EC"/>
</dbReference>
<evidence type="ECO:0000313" key="16">
    <source>
        <dbReference type="RefSeq" id="XP_020862321.1"/>
    </source>
</evidence>
<dbReference type="FunFam" id="3.60.15.10:FF:000019">
    <property type="entry name" value="Hydroxyacylglutathione hydrolase, mitochondrial"/>
    <property type="match status" value="1"/>
</dbReference>
<evidence type="ECO:0000256" key="5">
    <source>
        <dbReference type="ARBA" id="ARBA00011917"/>
    </source>
</evidence>
<evidence type="ECO:0000256" key="12">
    <source>
        <dbReference type="ARBA" id="ARBA00039338"/>
    </source>
</evidence>
<evidence type="ECO:0000259" key="13">
    <source>
        <dbReference type="SMART" id="SM00849"/>
    </source>
</evidence>
<dbReference type="InterPro" id="IPR001279">
    <property type="entry name" value="Metallo-B-lactamas"/>
</dbReference>
<proteinExistence type="inferred from homology"/>
<dbReference type="RefSeq" id="XP_020862322.1">
    <property type="nucleotide sequence ID" value="XM_021006663.1"/>
</dbReference>
<dbReference type="InterPro" id="IPR032282">
    <property type="entry name" value="HAGH_C"/>
</dbReference>
<evidence type="ECO:0000256" key="4">
    <source>
        <dbReference type="ARBA" id="ARBA00006759"/>
    </source>
</evidence>
<comment type="pathway">
    <text evidence="3">Secondary metabolite metabolism; methylglyoxal degradation; (R)-lactate from methylglyoxal: step 2/2.</text>
</comment>
<dbReference type="GeneID" id="110221933"/>
<dbReference type="RefSeq" id="XP_020862325.1">
    <property type="nucleotide sequence ID" value="XM_021006666.1"/>
</dbReference>
<dbReference type="RefSeq" id="XP_020862323.1">
    <property type="nucleotide sequence ID" value="XM_021006664.1"/>
</dbReference>
<comment type="cofactor">
    <cofactor evidence="1">
        <name>Zn(2+)</name>
        <dbReference type="ChEBI" id="CHEBI:29105"/>
    </cofactor>
</comment>
<organism evidence="14 16">
    <name type="scientific">Phascolarctos cinereus</name>
    <name type="common">Koala</name>
    <dbReference type="NCBI Taxonomy" id="38626"/>
    <lineage>
        <taxon>Eukaryota</taxon>
        <taxon>Metazoa</taxon>
        <taxon>Chordata</taxon>
        <taxon>Craniata</taxon>
        <taxon>Vertebrata</taxon>
        <taxon>Euteleostomi</taxon>
        <taxon>Mammalia</taxon>
        <taxon>Metatheria</taxon>
        <taxon>Diprotodontia</taxon>
        <taxon>Phascolarctidae</taxon>
        <taxon>Phascolarctos</taxon>
    </lineage>
</organism>
<dbReference type="InterPro" id="IPR035680">
    <property type="entry name" value="Clx_II_MBL"/>
</dbReference>
<dbReference type="InterPro" id="IPR036866">
    <property type="entry name" value="RibonucZ/Hydroxyglut_hydro"/>
</dbReference>
<evidence type="ECO:0000256" key="8">
    <source>
        <dbReference type="ARBA" id="ARBA00022833"/>
    </source>
</evidence>
<evidence type="ECO:0000256" key="7">
    <source>
        <dbReference type="ARBA" id="ARBA00022801"/>
    </source>
</evidence>
<evidence type="ECO:0000313" key="18">
    <source>
        <dbReference type="RefSeq" id="XP_020862323.1"/>
    </source>
</evidence>
<evidence type="ECO:0000256" key="6">
    <source>
        <dbReference type="ARBA" id="ARBA00022723"/>
    </source>
</evidence>
<dbReference type="Proteomes" id="UP000515140">
    <property type="component" value="Unplaced"/>
</dbReference>
<evidence type="ECO:0000256" key="10">
    <source>
        <dbReference type="ARBA" id="ARBA00036001"/>
    </source>
</evidence>
<dbReference type="PANTHER" id="PTHR11935">
    <property type="entry name" value="BETA LACTAMASE DOMAIN"/>
    <property type="match status" value="1"/>
</dbReference>
<evidence type="ECO:0000256" key="3">
    <source>
        <dbReference type="ARBA" id="ARBA00004963"/>
    </source>
</evidence>
<dbReference type="Pfam" id="PF00753">
    <property type="entry name" value="Lactamase_B"/>
    <property type="match status" value="1"/>
</dbReference>
<evidence type="ECO:0000256" key="9">
    <source>
        <dbReference type="ARBA" id="ARBA00031044"/>
    </source>
</evidence>
<evidence type="ECO:0000256" key="1">
    <source>
        <dbReference type="ARBA" id="ARBA00001947"/>
    </source>
</evidence>
<dbReference type="RefSeq" id="XP_020862321.1">
    <property type="nucleotide sequence ID" value="XM_021006662.1"/>
</dbReference>
<dbReference type="HAMAP" id="MF_01374">
    <property type="entry name" value="Glyoxalase_2"/>
    <property type="match status" value="1"/>
</dbReference>
<dbReference type="KEGG" id="pcw:110221933"/>
<comment type="catalytic activity">
    <reaction evidence="10">
        <text>an S-(2-hydroxyacyl)glutathione + H2O = a 2-hydroxy carboxylate + glutathione + H(+)</text>
        <dbReference type="Rhea" id="RHEA:21864"/>
        <dbReference type="ChEBI" id="CHEBI:15377"/>
        <dbReference type="ChEBI" id="CHEBI:15378"/>
        <dbReference type="ChEBI" id="CHEBI:57925"/>
        <dbReference type="ChEBI" id="CHEBI:58896"/>
        <dbReference type="ChEBI" id="CHEBI:71261"/>
        <dbReference type="EC" id="3.1.2.6"/>
    </reaction>
    <physiologicalReaction direction="left-to-right" evidence="10">
        <dbReference type="Rhea" id="RHEA:21865"/>
    </physiologicalReaction>
</comment>
<dbReference type="EC" id="3.1.2.6" evidence="5"/>
<dbReference type="Gene3D" id="3.60.15.10">
    <property type="entry name" value="Ribonuclease Z/Hydroxyacylglutathione hydrolase-like"/>
    <property type="match status" value="1"/>
</dbReference>
<gene>
    <name evidence="15 16 17 18 19 20" type="primary">HAGHL</name>
</gene>
<protein>
    <recommendedName>
        <fullName evidence="12">Hydroxyacylglutathione hydrolase, mitochondrial</fullName>
        <ecNumber evidence="5">3.1.2.6</ecNumber>
    </recommendedName>
    <alternativeName>
        <fullName evidence="9">Glyoxalase II</fullName>
    </alternativeName>
</protein>
<dbReference type="PANTHER" id="PTHR11935:SF77">
    <property type="entry name" value="HYDROXYACYLGLUTATHIONE HYDROLASE-LIKE PROTEIN"/>
    <property type="match status" value="1"/>
</dbReference>
<dbReference type="Pfam" id="PF16123">
    <property type="entry name" value="HAGH_C"/>
    <property type="match status" value="1"/>
</dbReference>
<reference evidence="15 16" key="1">
    <citation type="submission" date="2025-04" db="UniProtKB">
        <authorList>
            <consortium name="RefSeq"/>
        </authorList>
    </citation>
    <scope>IDENTIFICATION</scope>
    <source>
        <tissue evidence="15 16">Spleen</tissue>
    </source>
</reference>
<comment type="function">
    <text evidence="2">Thiolesterase that catalyzes the hydrolysis of S-D-lactoyl-glutathione to form glutathione and D-lactic acid.</text>
</comment>
<keyword evidence="8" id="KW-0862">Zinc</keyword>
<dbReference type="CDD" id="cd07723">
    <property type="entry name" value="hydroxyacylglutathione_hydrolase_MBL-fold"/>
    <property type="match status" value="1"/>
</dbReference>
<dbReference type="SMART" id="SM00849">
    <property type="entry name" value="Lactamase_B"/>
    <property type="match status" value="1"/>
</dbReference>
<evidence type="ECO:0000313" key="17">
    <source>
        <dbReference type="RefSeq" id="XP_020862322.1"/>
    </source>
</evidence>
<accession>A0A6P5M266</accession>
<dbReference type="GO" id="GO:0046872">
    <property type="term" value="F:metal ion binding"/>
    <property type="evidence" value="ECO:0007669"/>
    <property type="project" value="UniProtKB-KW"/>
</dbReference>
<dbReference type="AlphaFoldDB" id="A0A6P5M266"/>
<feature type="domain" description="Metallo-beta-lactamase" evidence="13">
    <location>
        <begin position="11"/>
        <end position="188"/>
    </location>
</feature>
<keyword evidence="14" id="KW-1185">Reference proteome</keyword>
<sequence>MKVKVISVLEDNYMYLVIEENTREAIAVDATVPKRLLEIVKKEEVKLTTILTTHHHWDHSRGNEELVQLCPGLRVYGADERIGALTHKLTHNQELKFGAICVRCLLTPGHTLGHMCYFMWEDNCPDAPAVFSGTWRCFFVLHTPRSQGDALFIGGCGRLLEGTAEQMYRSLNETLGTLPKETKVFCGHEHTVRNLKFALKVEPDNETVKTKLAWAKARDDDDIPTVPSTLGEEFHYNPFLRVVEESVQKYTGKKDPVEVMKVLHMENDNFKKPAEPLDPRAVLALEWGLLGSLVQKK</sequence>
<dbReference type="SUPFAM" id="SSF56281">
    <property type="entry name" value="Metallo-hydrolase/oxidoreductase"/>
    <property type="match status" value="1"/>
</dbReference>
<evidence type="ECO:0000256" key="2">
    <source>
        <dbReference type="ARBA" id="ARBA00004015"/>
    </source>
</evidence>
<dbReference type="RefSeq" id="XP_020862324.1">
    <property type="nucleotide sequence ID" value="XM_021006665.1"/>
</dbReference>
<comment type="catalytic activity">
    <reaction evidence="11">
        <text>(R)-S-lactoylglutathione + H2O = (R)-lactate + glutathione + H(+)</text>
        <dbReference type="Rhea" id="RHEA:25245"/>
        <dbReference type="ChEBI" id="CHEBI:15377"/>
        <dbReference type="ChEBI" id="CHEBI:15378"/>
        <dbReference type="ChEBI" id="CHEBI:16004"/>
        <dbReference type="ChEBI" id="CHEBI:57474"/>
        <dbReference type="ChEBI" id="CHEBI:57925"/>
        <dbReference type="EC" id="3.1.2.6"/>
    </reaction>
    <physiologicalReaction direction="left-to-right" evidence="11">
        <dbReference type="Rhea" id="RHEA:25246"/>
    </physiologicalReaction>
</comment>
<name>A0A6P5M266_PHACI</name>